<feature type="transmembrane region" description="Helical" evidence="7">
    <location>
        <begin position="47"/>
        <end position="64"/>
    </location>
</feature>
<keyword evidence="2" id="KW-0813">Transport</keyword>
<gene>
    <name evidence="9" type="ORF">CDD80_5077</name>
</gene>
<comment type="subcellular location">
    <subcellularLocation>
        <location evidence="1">Membrane</location>
        <topology evidence="1">Multi-pass membrane protein</topology>
    </subcellularLocation>
</comment>
<dbReference type="SUPFAM" id="SSF103473">
    <property type="entry name" value="MFS general substrate transporter"/>
    <property type="match status" value="1"/>
</dbReference>
<dbReference type="PANTHER" id="PTHR43791">
    <property type="entry name" value="PERMEASE-RELATED"/>
    <property type="match status" value="1"/>
</dbReference>
<evidence type="ECO:0000313" key="10">
    <source>
        <dbReference type="Proteomes" id="UP000226431"/>
    </source>
</evidence>
<feature type="transmembrane region" description="Helical" evidence="7">
    <location>
        <begin position="408"/>
        <end position="429"/>
    </location>
</feature>
<dbReference type="OrthoDB" id="3639251at2759"/>
<proteinExistence type="predicted"/>
<protein>
    <recommendedName>
        <fullName evidence="8">Major facilitator superfamily (MFS) profile domain-containing protein</fullName>
    </recommendedName>
</protein>
<dbReference type="EMBL" id="NJES01000488">
    <property type="protein sequence ID" value="PHH71662.1"/>
    <property type="molecule type" value="Genomic_DNA"/>
</dbReference>
<feature type="transmembrane region" description="Helical" evidence="7">
    <location>
        <begin position="143"/>
        <end position="165"/>
    </location>
</feature>
<evidence type="ECO:0000256" key="3">
    <source>
        <dbReference type="ARBA" id="ARBA00022692"/>
    </source>
</evidence>
<dbReference type="PANTHER" id="PTHR43791:SF47">
    <property type="entry name" value="MAJOR FACILITATOR SUPERFAMILY (MFS) PROFILE DOMAIN-CONTAINING PROTEIN-RELATED"/>
    <property type="match status" value="1"/>
</dbReference>
<feature type="transmembrane region" description="Helical" evidence="7">
    <location>
        <begin position="308"/>
        <end position="337"/>
    </location>
</feature>
<evidence type="ECO:0000256" key="5">
    <source>
        <dbReference type="ARBA" id="ARBA00023136"/>
    </source>
</evidence>
<dbReference type="AlphaFoldDB" id="A0A2C5YWE0"/>
<reference evidence="9 10" key="1">
    <citation type="submission" date="2017-06" db="EMBL/GenBank/DDBJ databases">
        <title>Ant-infecting Ophiocordyceps genomes reveal a high diversity of potential behavioral manipulation genes and a possible major role for enterotoxins.</title>
        <authorList>
            <person name="De Bekker C."/>
            <person name="Evans H.C."/>
            <person name="Brachmann A."/>
            <person name="Hughes D.P."/>
        </authorList>
    </citation>
    <scope>NUCLEOTIDE SEQUENCE [LARGE SCALE GENOMIC DNA]</scope>
    <source>
        <strain evidence="9 10">Map16</strain>
    </source>
</reference>
<feature type="transmembrane region" description="Helical" evidence="7">
    <location>
        <begin position="90"/>
        <end position="110"/>
    </location>
</feature>
<keyword evidence="10" id="KW-1185">Reference proteome</keyword>
<feature type="domain" description="Major facilitator superfamily (MFS) profile" evidence="8">
    <location>
        <begin position="51"/>
        <end position="464"/>
    </location>
</feature>
<accession>A0A2C5YWE0</accession>
<comment type="caution">
    <text evidence="9">The sequence shown here is derived from an EMBL/GenBank/DDBJ whole genome shotgun (WGS) entry which is preliminary data.</text>
</comment>
<sequence>MDDQDEAMDRAAGDCESHNDDSRNDESHNDDDDCWTEKQRRRIMRRVDRRLVGTIGLLYCISIIDRTNMSTANIAGMSVDLRLQGYRYNLANLVFFFTYIAFQPPSTVLVRRIGPRLHLSVVVLLWGAVTVGMGFVGNFTQLVGLRVLLGFFESGFFPSSVYLLSTWYTRYEVGKRYSVFYLIGCVAASFSGILAFGLMHMGGLAGLAGWRWIFIVEGALTCVAAFASYWLLVDFPDSTRSSWRFLTARERQWIVSRIERDRADSEVTKFQPALFFGAARDWRIWVYALIFFNTTAVSYALAYTLPLILVVSMGFSVGAAQCLVAPPYAFAGIFMFGSGWLSDRYRVRGPAIVINMLLCLVGIPMMGWLGTATGRYAGVFLLTTGANANVPATLALQANNVRGQWKRALCSATVVAFGGLGGIAGSLVFREQDRTRGYKPGLYFCIACSLLNLLLVAVCTWDSRRQNRAADKGLKVLEAGEADAATGFRYTY</sequence>
<evidence type="ECO:0000259" key="8">
    <source>
        <dbReference type="PROSITE" id="PS50850"/>
    </source>
</evidence>
<dbReference type="Pfam" id="PF07690">
    <property type="entry name" value="MFS_1"/>
    <property type="match status" value="1"/>
</dbReference>
<dbReference type="FunFam" id="1.20.1250.20:FF:000409">
    <property type="entry name" value="MFS general substrate transporter"/>
    <property type="match status" value="1"/>
</dbReference>
<dbReference type="STRING" id="2004952.A0A2C5YWE0"/>
<keyword evidence="5 7" id="KW-0472">Membrane</keyword>
<dbReference type="GO" id="GO:0016020">
    <property type="term" value="C:membrane"/>
    <property type="evidence" value="ECO:0007669"/>
    <property type="project" value="UniProtKB-SubCell"/>
</dbReference>
<feature type="transmembrane region" description="Helical" evidence="7">
    <location>
        <begin position="177"/>
        <end position="198"/>
    </location>
</feature>
<feature type="transmembrane region" description="Helical" evidence="7">
    <location>
        <begin position="117"/>
        <end position="137"/>
    </location>
</feature>
<dbReference type="InterPro" id="IPR020846">
    <property type="entry name" value="MFS_dom"/>
</dbReference>
<feature type="transmembrane region" description="Helical" evidence="7">
    <location>
        <begin position="210"/>
        <end position="232"/>
    </location>
</feature>
<feature type="transmembrane region" description="Helical" evidence="7">
    <location>
        <begin position="349"/>
        <end position="370"/>
    </location>
</feature>
<evidence type="ECO:0000256" key="1">
    <source>
        <dbReference type="ARBA" id="ARBA00004141"/>
    </source>
</evidence>
<keyword evidence="4 7" id="KW-1133">Transmembrane helix</keyword>
<name>A0A2C5YWE0_9HYPO</name>
<feature type="compositionally biased region" description="Basic and acidic residues" evidence="6">
    <location>
        <begin position="7"/>
        <end position="27"/>
    </location>
</feature>
<dbReference type="Gene3D" id="1.20.1250.20">
    <property type="entry name" value="MFS general substrate transporter like domains"/>
    <property type="match status" value="2"/>
</dbReference>
<feature type="transmembrane region" description="Helical" evidence="7">
    <location>
        <begin position="376"/>
        <end position="396"/>
    </location>
</feature>
<evidence type="ECO:0000256" key="6">
    <source>
        <dbReference type="SAM" id="MobiDB-lite"/>
    </source>
</evidence>
<dbReference type="InterPro" id="IPR036259">
    <property type="entry name" value="MFS_trans_sf"/>
</dbReference>
<feature type="transmembrane region" description="Helical" evidence="7">
    <location>
        <begin position="284"/>
        <end position="302"/>
    </location>
</feature>
<feature type="region of interest" description="Disordered" evidence="6">
    <location>
        <begin position="1"/>
        <end position="34"/>
    </location>
</feature>
<dbReference type="InterPro" id="IPR011701">
    <property type="entry name" value="MFS"/>
</dbReference>
<evidence type="ECO:0000313" key="9">
    <source>
        <dbReference type="EMBL" id="PHH71662.1"/>
    </source>
</evidence>
<organism evidence="9 10">
    <name type="scientific">Ophiocordyceps camponoti-rufipedis</name>
    <dbReference type="NCBI Taxonomy" id="2004952"/>
    <lineage>
        <taxon>Eukaryota</taxon>
        <taxon>Fungi</taxon>
        <taxon>Dikarya</taxon>
        <taxon>Ascomycota</taxon>
        <taxon>Pezizomycotina</taxon>
        <taxon>Sordariomycetes</taxon>
        <taxon>Hypocreomycetidae</taxon>
        <taxon>Hypocreales</taxon>
        <taxon>Ophiocordycipitaceae</taxon>
        <taxon>Ophiocordyceps</taxon>
    </lineage>
</organism>
<dbReference type="Proteomes" id="UP000226431">
    <property type="component" value="Unassembled WGS sequence"/>
</dbReference>
<dbReference type="PROSITE" id="PS50850">
    <property type="entry name" value="MFS"/>
    <property type="match status" value="1"/>
</dbReference>
<keyword evidence="3 7" id="KW-0812">Transmembrane</keyword>
<dbReference type="GO" id="GO:0022857">
    <property type="term" value="F:transmembrane transporter activity"/>
    <property type="evidence" value="ECO:0007669"/>
    <property type="project" value="InterPro"/>
</dbReference>
<feature type="transmembrane region" description="Helical" evidence="7">
    <location>
        <begin position="441"/>
        <end position="461"/>
    </location>
</feature>
<evidence type="ECO:0000256" key="7">
    <source>
        <dbReference type="SAM" id="Phobius"/>
    </source>
</evidence>
<dbReference type="FunFam" id="1.20.1250.20:FF:000511">
    <property type="entry name" value="MFS general substrate transporter"/>
    <property type="match status" value="1"/>
</dbReference>
<evidence type="ECO:0000256" key="4">
    <source>
        <dbReference type="ARBA" id="ARBA00022989"/>
    </source>
</evidence>
<evidence type="ECO:0000256" key="2">
    <source>
        <dbReference type="ARBA" id="ARBA00022448"/>
    </source>
</evidence>